<keyword evidence="2" id="KW-1185">Reference proteome</keyword>
<comment type="caution">
    <text evidence="1">The sequence shown here is derived from an EMBL/GenBank/DDBJ whole genome shotgun (WGS) entry which is preliminary data.</text>
</comment>
<reference evidence="1" key="1">
    <citation type="submission" date="2023-03" db="EMBL/GenBank/DDBJ databases">
        <title>Chromosome-level genomes of two armyworms, Mythimna separata and Mythimna loreyi, provide insights into the biosynthesis and reception of sex pheromones.</title>
        <authorList>
            <person name="Zhao H."/>
        </authorList>
    </citation>
    <scope>NUCLEOTIDE SEQUENCE</scope>
    <source>
        <strain evidence="1">BeijingLab</strain>
    </source>
</reference>
<protein>
    <submittedName>
        <fullName evidence="1">Uncharacterized protein</fullName>
    </submittedName>
</protein>
<evidence type="ECO:0000313" key="2">
    <source>
        <dbReference type="Proteomes" id="UP001231649"/>
    </source>
</evidence>
<name>A0ACC2R8U1_9NEOP</name>
<evidence type="ECO:0000313" key="1">
    <source>
        <dbReference type="EMBL" id="KAJ8736252.1"/>
    </source>
</evidence>
<proteinExistence type="predicted"/>
<dbReference type="EMBL" id="CM056778">
    <property type="protein sequence ID" value="KAJ8736252.1"/>
    <property type="molecule type" value="Genomic_DNA"/>
</dbReference>
<accession>A0ACC2R8U1</accession>
<organism evidence="1 2">
    <name type="scientific">Mythimna loreyi</name>
    <dbReference type="NCBI Taxonomy" id="667449"/>
    <lineage>
        <taxon>Eukaryota</taxon>
        <taxon>Metazoa</taxon>
        <taxon>Ecdysozoa</taxon>
        <taxon>Arthropoda</taxon>
        <taxon>Hexapoda</taxon>
        <taxon>Insecta</taxon>
        <taxon>Pterygota</taxon>
        <taxon>Neoptera</taxon>
        <taxon>Endopterygota</taxon>
        <taxon>Lepidoptera</taxon>
        <taxon>Glossata</taxon>
        <taxon>Ditrysia</taxon>
        <taxon>Noctuoidea</taxon>
        <taxon>Noctuidae</taxon>
        <taxon>Noctuinae</taxon>
        <taxon>Hadenini</taxon>
        <taxon>Mythimna</taxon>
    </lineage>
</organism>
<gene>
    <name evidence="1" type="ORF">PYW08_006908</name>
</gene>
<sequence>MMHCIRTALSVVRQNRNKAAPIQRIFKINQLTFGPPRCYLSQIVDTDQIVENICKGDAELEKKLRILMLEVEVMRQDGRYAPNHINKDQWQHLLDLSTRNQRASYLRYLFKTEKARENFKAKKEARRKENPVIKPEDSKENEDDLLYGIQHQSLFLRIRDQSINQFDNYRALQAMMFGQSVVIDCSYEDSMVYKEILNAAKQMTFVFGDNRVHKEPFNLHMCNVNMEGQFMKQMRKNIPSLDEPWFPLNIHTESYLNVFPKEKLVYLTPHCREELTKFDHDAVYIVGCMVDKVNNEPLSLAKAKRDGIKMAKLPLDRYLEWAPGSKKNLNINHMIPILLDLKLTADWEYSLRHIPRRKLMETKILAMQKRLKHNPQLQSVVMKNFKLSNLNKLAFKEKKFDKLGFKEKKFDTLPFKEKRFKSKRSLYDDENI</sequence>
<dbReference type="Proteomes" id="UP001231649">
    <property type="component" value="Chromosome 2"/>
</dbReference>